<evidence type="ECO:0000256" key="5">
    <source>
        <dbReference type="ARBA" id="ARBA00023242"/>
    </source>
</evidence>
<organism evidence="10">
    <name type="scientific">Platynereis dumerilii</name>
    <name type="common">Dumeril's clam worm</name>
    <dbReference type="NCBI Taxonomy" id="6359"/>
    <lineage>
        <taxon>Eukaryota</taxon>
        <taxon>Metazoa</taxon>
        <taxon>Spiralia</taxon>
        <taxon>Lophotrochozoa</taxon>
        <taxon>Annelida</taxon>
        <taxon>Polychaeta</taxon>
        <taxon>Errantia</taxon>
        <taxon>Phyllodocida</taxon>
        <taxon>Nereididae</taxon>
        <taxon>Platynereis</taxon>
    </lineage>
</organism>
<dbReference type="SUPFAM" id="SSF46689">
    <property type="entry name" value="Homeodomain-like"/>
    <property type="match status" value="1"/>
</dbReference>
<feature type="region of interest" description="Disordered" evidence="8">
    <location>
        <begin position="34"/>
        <end position="81"/>
    </location>
</feature>
<dbReference type="GO" id="GO:0005634">
    <property type="term" value="C:nucleus"/>
    <property type="evidence" value="ECO:0007669"/>
    <property type="project" value="UniProtKB-SubCell"/>
</dbReference>
<feature type="compositionally biased region" description="Polar residues" evidence="8">
    <location>
        <begin position="117"/>
        <end position="135"/>
    </location>
</feature>
<keyword evidence="4 6" id="KW-0371">Homeobox</keyword>
<feature type="non-terminal residue" evidence="10">
    <location>
        <position position="283"/>
    </location>
</feature>
<dbReference type="FunFam" id="1.10.10.60:FF:000102">
    <property type="entry name" value="Aristaless related homeobox"/>
    <property type="match status" value="1"/>
</dbReference>
<dbReference type="PANTHER" id="PTHR24329:SF337">
    <property type="entry name" value="ARISTALESS RELATED HOMEOBOX"/>
    <property type="match status" value="1"/>
</dbReference>
<dbReference type="GO" id="GO:0000981">
    <property type="term" value="F:DNA-binding transcription factor activity, RNA polymerase II-specific"/>
    <property type="evidence" value="ECO:0007669"/>
    <property type="project" value="InterPro"/>
</dbReference>
<dbReference type="InterPro" id="IPR050649">
    <property type="entry name" value="Paired_Homeobox_TFs"/>
</dbReference>
<dbReference type="PROSITE" id="PS00027">
    <property type="entry name" value="HOMEOBOX_1"/>
    <property type="match status" value="1"/>
</dbReference>
<comment type="subcellular location">
    <subcellularLocation>
        <location evidence="1 6 7">Nucleus</location>
    </subcellularLocation>
</comment>
<dbReference type="SMART" id="SM00389">
    <property type="entry name" value="HOX"/>
    <property type="match status" value="1"/>
</dbReference>
<feature type="compositionally biased region" description="Acidic residues" evidence="8">
    <location>
        <begin position="139"/>
        <end position="154"/>
    </location>
</feature>
<accession>D6N0K2</accession>
<dbReference type="CDD" id="cd00086">
    <property type="entry name" value="homeodomain"/>
    <property type="match status" value="1"/>
</dbReference>
<evidence type="ECO:0000313" key="10">
    <source>
        <dbReference type="EMBL" id="ADG26723.1"/>
    </source>
</evidence>
<feature type="compositionally biased region" description="Polar residues" evidence="8">
    <location>
        <begin position="157"/>
        <end position="169"/>
    </location>
</feature>
<dbReference type="GO" id="GO:0000977">
    <property type="term" value="F:RNA polymerase II transcription regulatory region sequence-specific DNA binding"/>
    <property type="evidence" value="ECO:0007669"/>
    <property type="project" value="TreeGrafter"/>
</dbReference>
<dbReference type="Pfam" id="PF00046">
    <property type="entry name" value="Homeodomain"/>
    <property type="match status" value="1"/>
</dbReference>
<dbReference type="PROSITE" id="PS50071">
    <property type="entry name" value="HOMEOBOX_2"/>
    <property type="match status" value="1"/>
</dbReference>
<sequence>MVIANCHCDVTMDLSIKKQRTAYDIASLIGPEATKVEKWTSSESPPTSPPGRPSSISRQDDFVANSSAPEHPPSPLGADDQYKKLMSPTMHLAHDVTARIILANHSQELQSRDYAYDQSQRRQSVMSSDSAATSLRNDDIDDDEQLCIVDDDEPLSPVNTSPVQPSASIQAPKEVKVQEDNLSISDGDGDLDEMGKRKQRRYRTTFTSFQLEELERAFQKTHYPDVFTREELAMRINLTEARVQVWFQNRRAKWRKKEKVGPQSHPYGPFGGGPPTGPLGIPG</sequence>
<evidence type="ECO:0000256" key="2">
    <source>
        <dbReference type="ARBA" id="ARBA00022473"/>
    </source>
</evidence>
<evidence type="ECO:0000256" key="7">
    <source>
        <dbReference type="RuleBase" id="RU000682"/>
    </source>
</evidence>
<feature type="DNA-binding region" description="Homeobox" evidence="6">
    <location>
        <begin position="199"/>
        <end position="258"/>
    </location>
</feature>
<proteinExistence type="evidence at transcript level"/>
<feature type="compositionally biased region" description="Gly residues" evidence="8">
    <location>
        <begin position="269"/>
        <end position="283"/>
    </location>
</feature>
<protein>
    <submittedName>
        <fullName evidence="10">ARX homeobox protein</fullName>
    </submittedName>
</protein>
<evidence type="ECO:0000256" key="1">
    <source>
        <dbReference type="ARBA" id="ARBA00004123"/>
    </source>
</evidence>
<dbReference type="InterPro" id="IPR009057">
    <property type="entry name" value="Homeodomain-like_sf"/>
</dbReference>
<keyword evidence="3 6" id="KW-0238">DNA-binding</keyword>
<dbReference type="InterPro" id="IPR017970">
    <property type="entry name" value="Homeobox_CS"/>
</dbReference>
<evidence type="ECO:0000256" key="6">
    <source>
        <dbReference type="PROSITE-ProRule" id="PRU00108"/>
    </source>
</evidence>
<dbReference type="InterPro" id="IPR001356">
    <property type="entry name" value="HD"/>
</dbReference>
<feature type="domain" description="Homeobox" evidence="9">
    <location>
        <begin position="197"/>
        <end position="257"/>
    </location>
</feature>
<feature type="region of interest" description="Disordered" evidence="8">
    <location>
        <begin position="254"/>
        <end position="283"/>
    </location>
</feature>
<evidence type="ECO:0000256" key="8">
    <source>
        <dbReference type="SAM" id="MobiDB-lite"/>
    </source>
</evidence>
<keyword evidence="2" id="KW-0217">Developmental protein</keyword>
<keyword evidence="5 6" id="KW-0539">Nucleus</keyword>
<name>D6N0K2_PLADU</name>
<dbReference type="AlphaFoldDB" id="D6N0K2"/>
<dbReference type="EMBL" id="GU169412">
    <property type="protein sequence ID" value="ADG26723.1"/>
    <property type="molecule type" value="mRNA"/>
</dbReference>
<feature type="region of interest" description="Disordered" evidence="8">
    <location>
        <begin position="114"/>
        <end position="175"/>
    </location>
</feature>
<evidence type="ECO:0000256" key="4">
    <source>
        <dbReference type="ARBA" id="ARBA00023155"/>
    </source>
</evidence>
<dbReference type="PANTHER" id="PTHR24329">
    <property type="entry name" value="HOMEOBOX PROTEIN ARISTALESS"/>
    <property type="match status" value="1"/>
</dbReference>
<dbReference type="Gene3D" id="1.10.10.60">
    <property type="entry name" value="Homeodomain-like"/>
    <property type="match status" value="1"/>
</dbReference>
<evidence type="ECO:0000259" key="9">
    <source>
        <dbReference type="PROSITE" id="PS50071"/>
    </source>
</evidence>
<evidence type="ECO:0000256" key="3">
    <source>
        <dbReference type="ARBA" id="ARBA00023125"/>
    </source>
</evidence>
<reference evidence="10" key="1">
    <citation type="journal article" date="2010" name="Cell">
        <title>Profiling by image registration reveals common origin of annelid mushroom bodies and vertebrate pallium.</title>
        <authorList>
            <person name="Tomer R."/>
            <person name="Denes A.S."/>
            <person name="Tessmar-Raible K."/>
            <person name="Arendt D."/>
        </authorList>
    </citation>
    <scope>NUCLEOTIDE SEQUENCE</scope>
</reference>